<evidence type="ECO:0000313" key="1">
    <source>
        <dbReference type="EMBL" id="SVB44152.1"/>
    </source>
</evidence>
<protein>
    <submittedName>
        <fullName evidence="1">Uncharacterized protein</fullName>
    </submittedName>
</protein>
<proteinExistence type="predicted"/>
<dbReference type="EMBL" id="UINC01042042">
    <property type="protein sequence ID" value="SVB44152.1"/>
    <property type="molecule type" value="Genomic_DNA"/>
</dbReference>
<name>A0A382E198_9ZZZZ</name>
<sequence>MQLTNLPDLDTEIETTDHLTKDQLASALPDKRFRKHLTDDIVDMINSEPDSELRRVFRDNTLTYSSVLATGRYSLAAYIHAIKFTSLKLMGDKASTAYSKVFPDRYQNLIDKGASSSYIASFADNYGNNALVTKIMEQTLVPTHILNAGVYQEAINAQAELMRTAKSEMVRQKAAESLITNLTAPTAAKLEIDIGYSNDLVDDLRATTKALAQQQLKMILNGQSSAKEIAHSEILARKVNVSPVETTYEVIDEK</sequence>
<accession>A0A382E198</accession>
<dbReference type="AlphaFoldDB" id="A0A382E198"/>
<reference evidence="1" key="1">
    <citation type="submission" date="2018-05" db="EMBL/GenBank/DDBJ databases">
        <authorList>
            <person name="Lanie J.A."/>
            <person name="Ng W.-L."/>
            <person name="Kazmierczak K.M."/>
            <person name="Andrzejewski T.M."/>
            <person name="Davidsen T.M."/>
            <person name="Wayne K.J."/>
            <person name="Tettelin H."/>
            <person name="Glass J.I."/>
            <person name="Rusch D."/>
            <person name="Podicherti R."/>
            <person name="Tsui H.-C.T."/>
            <person name="Winkler M.E."/>
        </authorList>
    </citation>
    <scope>NUCLEOTIDE SEQUENCE</scope>
</reference>
<organism evidence="1">
    <name type="scientific">marine metagenome</name>
    <dbReference type="NCBI Taxonomy" id="408172"/>
    <lineage>
        <taxon>unclassified sequences</taxon>
        <taxon>metagenomes</taxon>
        <taxon>ecological metagenomes</taxon>
    </lineage>
</organism>
<gene>
    <name evidence="1" type="ORF">METZ01_LOCUS197006</name>
</gene>